<dbReference type="InterPro" id="IPR032508">
    <property type="entry name" value="FecR_C"/>
</dbReference>
<dbReference type="PANTHER" id="PTHR30273">
    <property type="entry name" value="PERIPLASMIC SIGNAL SENSOR AND SIGMA FACTOR ACTIVATOR FECR-RELATED"/>
    <property type="match status" value="1"/>
</dbReference>
<evidence type="ECO:0000313" key="4">
    <source>
        <dbReference type="EMBL" id="GGC38646.1"/>
    </source>
</evidence>
<keyword evidence="1" id="KW-0472">Membrane</keyword>
<dbReference type="Pfam" id="PF04773">
    <property type="entry name" value="FecR"/>
    <property type="match status" value="1"/>
</dbReference>
<dbReference type="PANTHER" id="PTHR30273:SF2">
    <property type="entry name" value="PROTEIN FECR"/>
    <property type="match status" value="1"/>
</dbReference>
<dbReference type="InterPro" id="IPR012373">
    <property type="entry name" value="Ferrdict_sens_TM"/>
</dbReference>
<evidence type="ECO:0000259" key="3">
    <source>
        <dbReference type="Pfam" id="PF16344"/>
    </source>
</evidence>
<protein>
    <submittedName>
        <fullName evidence="4">Anti-sigma factor</fullName>
    </submittedName>
</protein>
<keyword evidence="1" id="KW-1133">Transmembrane helix</keyword>
<accession>A0ABQ1MHB8</accession>
<feature type="domain" description="FecR protein" evidence="2">
    <location>
        <begin position="128"/>
        <end position="223"/>
    </location>
</feature>
<sequence>MDYSQYKAIDFVKDESFQEWCMYPEGKQAQFWTSWTRENPHQQAEIRKAKQLIAALGESHADVSDSKIDQLWDAIRAGTRETPVASLPKSRKSILVRWSRIAAMWIGVVTALSLGIYWISNQATTVTFATAYGEVKSIALPDGSRVVINGNSSLSYREKDFNADTRIVNLVGEAFFSVSHTPDHKRFVVQTGEDMDVEVLGTKFTMTSRPMKKQVVLEEGRVKVSDSIYLNPGELVAWDADASGWREEQVQDPGRYGSFKENKLIFRKTPLQEVARVLEDTYGYRITFVNPALAGKHFTGSCAADDIPLLLRSIEKAFGIAVEENDRHIAIGKTH</sequence>
<keyword evidence="5" id="KW-1185">Reference proteome</keyword>
<dbReference type="Pfam" id="PF16344">
    <property type="entry name" value="FecR_C"/>
    <property type="match status" value="1"/>
</dbReference>
<dbReference type="EMBL" id="BMIK01000013">
    <property type="protein sequence ID" value="GGC38646.1"/>
    <property type="molecule type" value="Genomic_DNA"/>
</dbReference>
<comment type="caution">
    <text evidence="4">The sequence shown here is derived from an EMBL/GenBank/DDBJ whole genome shotgun (WGS) entry which is preliminary data.</text>
</comment>
<reference evidence="5" key="1">
    <citation type="journal article" date="2019" name="Int. J. Syst. Evol. Microbiol.">
        <title>The Global Catalogue of Microorganisms (GCM) 10K type strain sequencing project: providing services to taxonomists for standard genome sequencing and annotation.</title>
        <authorList>
            <consortium name="The Broad Institute Genomics Platform"/>
            <consortium name="The Broad Institute Genome Sequencing Center for Infectious Disease"/>
            <person name="Wu L."/>
            <person name="Ma J."/>
        </authorList>
    </citation>
    <scope>NUCLEOTIDE SEQUENCE [LARGE SCALE GENOMIC DNA]</scope>
    <source>
        <strain evidence="5">CGMCC 1.15342</strain>
    </source>
</reference>
<dbReference type="Gene3D" id="3.55.50.30">
    <property type="match status" value="1"/>
</dbReference>
<dbReference type="Proteomes" id="UP000597338">
    <property type="component" value="Unassembled WGS sequence"/>
</dbReference>
<keyword evidence="1" id="KW-0812">Transmembrane</keyword>
<gene>
    <name evidence="4" type="ORF">GCM10011386_33470</name>
</gene>
<proteinExistence type="predicted"/>
<dbReference type="PIRSF" id="PIRSF018266">
    <property type="entry name" value="FecR"/>
    <property type="match status" value="1"/>
</dbReference>
<feature type="domain" description="Protein FecR C-terminal" evidence="3">
    <location>
        <begin position="263"/>
        <end position="330"/>
    </location>
</feature>
<organism evidence="4 5">
    <name type="scientific">Parapedobacter defluvii</name>
    <dbReference type="NCBI Taxonomy" id="2045106"/>
    <lineage>
        <taxon>Bacteria</taxon>
        <taxon>Pseudomonadati</taxon>
        <taxon>Bacteroidota</taxon>
        <taxon>Sphingobacteriia</taxon>
        <taxon>Sphingobacteriales</taxon>
        <taxon>Sphingobacteriaceae</taxon>
        <taxon>Parapedobacter</taxon>
    </lineage>
</organism>
<dbReference type="Gene3D" id="2.60.120.1440">
    <property type="match status" value="1"/>
</dbReference>
<evidence type="ECO:0000313" key="5">
    <source>
        <dbReference type="Proteomes" id="UP000597338"/>
    </source>
</evidence>
<dbReference type="RefSeq" id="WP_188752604.1">
    <property type="nucleotide sequence ID" value="NZ_BMIK01000013.1"/>
</dbReference>
<feature type="transmembrane region" description="Helical" evidence="1">
    <location>
        <begin position="101"/>
        <end position="119"/>
    </location>
</feature>
<name>A0ABQ1MHB8_9SPHI</name>
<evidence type="ECO:0000259" key="2">
    <source>
        <dbReference type="Pfam" id="PF04773"/>
    </source>
</evidence>
<dbReference type="InterPro" id="IPR006860">
    <property type="entry name" value="FecR"/>
</dbReference>
<evidence type="ECO:0000256" key="1">
    <source>
        <dbReference type="SAM" id="Phobius"/>
    </source>
</evidence>